<dbReference type="Proteomes" id="UP000199679">
    <property type="component" value="Chromosome I"/>
</dbReference>
<dbReference type="OrthoDB" id="795038at2"/>
<dbReference type="AlphaFoldDB" id="A0A1H1XZZ4"/>
<keyword evidence="4" id="KW-1185">Reference proteome</keyword>
<dbReference type="InterPro" id="IPR010982">
    <property type="entry name" value="Lambda_DNA-bd_dom_sf"/>
</dbReference>
<dbReference type="SUPFAM" id="SSF47413">
    <property type="entry name" value="lambda repressor-like DNA-binding domains"/>
    <property type="match status" value="1"/>
</dbReference>
<evidence type="ECO:0000313" key="4">
    <source>
        <dbReference type="Proteomes" id="UP000199679"/>
    </source>
</evidence>
<dbReference type="SMART" id="SM00530">
    <property type="entry name" value="HTH_XRE"/>
    <property type="match status" value="1"/>
</dbReference>
<accession>A0A1H1XZZ4</accession>
<keyword evidence="1" id="KW-0238">DNA-binding</keyword>
<proteinExistence type="predicted"/>
<evidence type="ECO:0000313" key="3">
    <source>
        <dbReference type="EMBL" id="SDT14804.1"/>
    </source>
</evidence>
<dbReference type="STRING" id="652787.SAMN05216490_2592"/>
<dbReference type="PROSITE" id="PS50943">
    <property type="entry name" value="HTH_CROC1"/>
    <property type="match status" value="1"/>
</dbReference>
<evidence type="ECO:0000259" key="2">
    <source>
        <dbReference type="PROSITE" id="PS50943"/>
    </source>
</evidence>
<dbReference type="RefSeq" id="WP_091373277.1">
    <property type="nucleotide sequence ID" value="NZ_LT629740.1"/>
</dbReference>
<evidence type="ECO:0000256" key="1">
    <source>
        <dbReference type="ARBA" id="ARBA00023125"/>
    </source>
</evidence>
<name>A0A1H1XZZ4_MUCMA</name>
<dbReference type="PANTHER" id="PTHR46558:SF11">
    <property type="entry name" value="HTH-TYPE TRANSCRIPTIONAL REGULATOR XRE"/>
    <property type="match status" value="1"/>
</dbReference>
<dbReference type="PANTHER" id="PTHR46558">
    <property type="entry name" value="TRACRIPTIONAL REGULATORY PROTEIN-RELATED-RELATED"/>
    <property type="match status" value="1"/>
</dbReference>
<feature type="domain" description="HTH cro/C1-type" evidence="2">
    <location>
        <begin position="17"/>
        <end position="71"/>
    </location>
</feature>
<sequence length="127" mass="14620">MNKLSKGLLSQSVCENIKILRLHYRWSQRYVASQLGISTSAFSNIENGFTDINLSRLEQIARVLKVRLVELVAIYDPYAEDKNEASNTLYKTLADRNVEVEELQFKIYKLREELKGKKQQAVINVGI</sequence>
<dbReference type="CDD" id="cd00093">
    <property type="entry name" value="HTH_XRE"/>
    <property type="match status" value="1"/>
</dbReference>
<reference evidence="3 4" key="1">
    <citation type="submission" date="2016-10" db="EMBL/GenBank/DDBJ databases">
        <authorList>
            <person name="de Groot N.N."/>
        </authorList>
    </citation>
    <scope>NUCLEOTIDE SEQUENCE [LARGE SCALE GENOMIC DNA]</scope>
    <source>
        <strain evidence="3 4">MP1X4</strain>
    </source>
</reference>
<dbReference type="Pfam" id="PF01381">
    <property type="entry name" value="HTH_3"/>
    <property type="match status" value="1"/>
</dbReference>
<organism evidence="3 4">
    <name type="scientific">Mucilaginibacter mallensis</name>
    <dbReference type="NCBI Taxonomy" id="652787"/>
    <lineage>
        <taxon>Bacteria</taxon>
        <taxon>Pseudomonadati</taxon>
        <taxon>Bacteroidota</taxon>
        <taxon>Sphingobacteriia</taxon>
        <taxon>Sphingobacteriales</taxon>
        <taxon>Sphingobacteriaceae</taxon>
        <taxon>Mucilaginibacter</taxon>
    </lineage>
</organism>
<dbReference type="InterPro" id="IPR001387">
    <property type="entry name" value="Cro/C1-type_HTH"/>
</dbReference>
<dbReference type="GO" id="GO:0003677">
    <property type="term" value="F:DNA binding"/>
    <property type="evidence" value="ECO:0007669"/>
    <property type="project" value="UniProtKB-KW"/>
</dbReference>
<protein>
    <submittedName>
        <fullName evidence="3">Helix-turn-helix</fullName>
    </submittedName>
</protein>
<gene>
    <name evidence="3" type="ORF">SAMN05216490_2592</name>
</gene>
<dbReference type="EMBL" id="LT629740">
    <property type="protein sequence ID" value="SDT14804.1"/>
    <property type="molecule type" value="Genomic_DNA"/>
</dbReference>
<dbReference type="Gene3D" id="1.10.260.40">
    <property type="entry name" value="lambda repressor-like DNA-binding domains"/>
    <property type="match status" value="1"/>
</dbReference>